<evidence type="ECO:0000313" key="2">
    <source>
        <dbReference type="Proteomes" id="UP000309997"/>
    </source>
</evidence>
<dbReference type="Proteomes" id="UP000309997">
    <property type="component" value="Unassembled WGS sequence"/>
</dbReference>
<name>A0ACC4BW96_POPAL</name>
<comment type="caution">
    <text evidence="1">The sequence shown here is derived from an EMBL/GenBank/DDBJ whole genome shotgun (WGS) entry which is preliminary data.</text>
</comment>
<keyword evidence="2" id="KW-1185">Reference proteome</keyword>
<organism evidence="1 2">
    <name type="scientific">Populus alba</name>
    <name type="common">White poplar</name>
    <dbReference type="NCBI Taxonomy" id="43335"/>
    <lineage>
        <taxon>Eukaryota</taxon>
        <taxon>Viridiplantae</taxon>
        <taxon>Streptophyta</taxon>
        <taxon>Embryophyta</taxon>
        <taxon>Tracheophyta</taxon>
        <taxon>Spermatophyta</taxon>
        <taxon>Magnoliopsida</taxon>
        <taxon>eudicotyledons</taxon>
        <taxon>Gunneridae</taxon>
        <taxon>Pentapetalae</taxon>
        <taxon>rosids</taxon>
        <taxon>fabids</taxon>
        <taxon>Malpighiales</taxon>
        <taxon>Salicaceae</taxon>
        <taxon>Saliceae</taxon>
        <taxon>Populus</taxon>
    </lineage>
</organism>
<accession>A0ACC4BW96</accession>
<proteinExistence type="predicted"/>
<evidence type="ECO:0000313" key="1">
    <source>
        <dbReference type="EMBL" id="KAL3582686.1"/>
    </source>
</evidence>
<gene>
    <name evidence="1" type="ORF">D5086_017018</name>
</gene>
<protein>
    <submittedName>
        <fullName evidence="1">Uncharacterized protein</fullName>
    </submittedName>
</protein>
<sequence length="67" mass="7616">MGPIGSCLVARRNDNWSVMLDLPELISDAPDRVRYDNWAKRPRLPAGFDQAIQPHHRRKAGVILKVP</sequence>
<reference evidence="1 2" key="1">
    <citation type="journal article" date="2024" name="Plant Biotechnol. J.">
        <title>Genome and CRISPR/Cas9 system of a widespread forest tree (Populus alba) in the world.</title>
        <authorList>
            <person name="Liu Y.J."/>
            <person name="Jiang P.F."/>
            <person name="Han X.M."/>
            <person name="Li X.Y."/>
            <person name="Wang H.M."/>
            <person name="Wang Y.J."/>
            <person name="Wang X.X."/>
            <person name="Zeng Q.Y."/>
        </authorList>
    </citation>
    <scope>NUCLEOTIDE SEQUENCE [LARGE SCALE GENOMIC DNA]</scope>
    <source>
        <strain evidence="2">cv. PAL-ZL1</strain>
    </source>
</reference>
<dbReference type="EMBL" id="RCHU02000008">
    <property type="protein sequence ID" value="KAL3582686.1"/>
    <property type="molecule type" value="Genomic_DNA"/>
</dbReference>